<proteinExistence type="predicted"/>
<name>A0A2R6XYY3_9BACL</name>
<protein>
    <submittedName>
        <fullName evidence="1">Uncharacterized protein</fullName>
    </submittedName>
</protein>
<dbReference type="Proteomes" id="UP000244338">
    <property type="component" value="Unassembled WGS sequence"/>
</dbReference>
<accession>A0A2R6XYY3</accession>
<dbReference type="EMBL" id="PEBX01000088">
    <property type="protein sequence ID" value="PTQ55634.1"/>
    <property type="molecule type" value="Genomic_DNA"/>
</dbReference>
<evidence type="ECO:0000313" key="2">
    <source>
        <dbReference type="Proteomes" id="UP000244338"/>
    </source>
</evidence>
<evidence type="ECO:0000313" key="1">
    <source>
        <dbReference type="EMBL" id="PTQ55634.1"/>
    </source>
</evidence>
<comment type="caution">
    <text evidence="1">The sequence shown here is derived from an EMBL/GenBank/DDBJ whole genome shotgun (WGS) entry which is preliminary data.</text>
</comment>
<gene>
    <name evidence="1" type="ORF">BSOLF_1755</name>
</gene>
<sequence length="64" mass="7424">MGGPAWANLTLPDIEVNVYWTSLEGDPWRVVELYREHATSEQFLECYQVGPRLRTVTVREISDE</sequence>
<reference evidence="2" key="1">
    <citation type="journal article" date="2018" name="Sci. Rep.">
        <title>Lignite coal burning seam in the remote Altai Mountains harbors a hydrogen-driven thermophilic microbial community.</title>
        <authorList>
            <person name="Kadnikov V.V."/>
            <person name="Mardanov A.V."/>
            <person name="Ivasenko D.A."/>
            <person name="Antsiferov D.V."/>
            <person name="Beletsky A.V."/>
            <person name="Karnachuk O.V."/>
            <person name="Ravin N.V."/>
        </authorList>
    </citation>
    <scope>NUCLEOTIDE SEQUENCE [LARGE SCALE GENOMIC DNA]</scope>
</reference>
<dbReference type="AlphaFoldDB" id="A0A2R6XYY3"/>
<organism evidence="1 2">
    <name type="scientific">Candidatus Carbonibacillus altaicus</name>
    <dbReference type="NCBI Taxonomy" id="2163959"/>
    <lineage>
        <taxon>Bacteria</taxon>
        <taxon>Bacillati</taxon>
        <taxon>Bacillota</taxon>
        <taxon>Bacilli</taxon>
        <taxon>Bacillales</taxon>
        <taxon>Candidatus Carbonibacillus</taxon>
    </lineage>
</organism>